<dbReference type="PROSITE" id="PS00012">
    <property type="entry name" value="PHOSPHOPANTETHEINE"/>
    <property type="match status" value="1"/>
</dbReference>
<dbReference type="KEGG" id="ccho:CCHOA_08165"/>
<keyword evidence="7" id="KW-0275">Fatty acid biosynthesis</keyword>
<protein>
    <submittedName>
        <fullName evidence="9">Acyl carrier protein</fullName>
    </submittedName>
</protein>
<name>A0A3G6JCZ3_9CORY</name>
<keyword evidence="2" id="KW-0596">Phosphopantetheine</keyword>
<accession>A0A3G6JCZ3</accession>
<evidence type="ECO:0000256" key="3">
    <source>
        <dbReference type="ARBA" id="ARBA00022516"/>
    </source>
</evidence>
<dbReference type="EMBL" id="CP033896">
    <property type="protein sequence ID" value="AZA14024.1"/>
    <property type="molecule type" value="Genomic_DNA"/>
</dbReference>
<dbReference type="Gene3D" id="1.10.1200.10">
    <property type="entry name" value="ACP-like"/>
    <property type="match status" value="1"/>
</dbReference>
<dbReference type="GO" id="GO:0009245">
    <property type="term" value="P:lipid A biosynthetic process"/>
    <property type="evidence" value="ECO:0007669"/>
    <property type="project" value="TreeGrafter"/>
</dbReference>
<dbReference type="Pfam" id="PF00550">
    <property type="entry name" value="PP-binding"/>
    <property type="match status" value="1"/>
</dbReference>
<dbReference type="GO" id="GO:0031177">
    <property type="term" value="F:phosphopantetheine binding"/>
    <property type="evidence" value="ECO:0007669"/>
    <property type="project" value="InterPro"/>
</dbReference>
<dbReference type="InterPro" id="IPR020806">
    <property type="entry name" value="PKS_PP-bd"/>
</dbReference>
<proteinExistence type="predicted"/>
<dbReference type="GO" id="GO:0005829">
    <property type="term" value="C:cytosol"/>
    <property type="evidence" value="ECO:0007669"/>
    <property type="project" value="TreeGrafter"/>
</dbReference>
<sequence length="108" mass="11323">MKGLVVATIDASALQGFLKQPEQDPIDPTTVTGQLTALLVKSAGVDPQDVTETATFASLGVDSIALVQLAVELEEQFGIIVHDGDFQATTTIGELEQLIAAKQANQES</sequence>
<evidence type="ECO:0000313" key="10">
    <source>
        <dbReference type="Proteomes" id="UP000269019"/>
    </source>
</evidence>
<evidence type="ECO:0000259" key="8">
    <source>
        <dbReference type="PROSITE" id="PS50075"/>
    </source>
</evidence>
<dbReference type="InterPro" id="IPR006162">
    <property type="entry name" value="Ppantetheine_attach_site"/>
</dbReference>
<keyword evidence="4" id="KW-0597">Phosphoprotein</keyword>
<evidence type="ECO:0000256" key="4">
    <source>
        <dbReference type="ARBA" id="ARBA00022553"/>
    </source>
</evidence>
<dbReference type="PROSITE" id="PS50075">
    <property type="entry name" value="CARRIER"/>
    <property type="match status" value="1"/>
</dbReference>
<evidence type="ECO:0000313" key="9">
    <source>
        <dbReference type="EMBL" id="AZA14024.1"/>
    </source>
</evidence>
<dbReference type="InterPro" id="IPR036736">
    <property type="entry name" value="ACP-like_sf"/>
</dbReference>
<feature type="domain" description="Carrier" evidence="8">
    <location>
        <begin position="29"/>
        <end position="103"/>
    </location>
</feature>
<keyword evidence="3" id="KW-0444">Lipid biosynthesis</keyword>
<dbReference type="SUPFAM" id="SSF47336">
    <property type="entry name" value="ACP-like"/>
    <property type="match status" value="1"/>
</dbReference>
<comment type="function">
    <text evidence="1">Carrier of the growing fatty acid chain in fatty acid biosynthesis.</text>
</comment>
<keyword evidence="10" id="KW-1185">Reference proteome</keyword>
<dbReference type="InterPro" id="IPR009081">
    <property type="entry name" value="PP-bd_ACP"/>
</dbReference>
<dbReference type="GO" id="GO:0000036">
    <property type="term" value="F:acyl carrier activity"/>
    <property type="evidence" value="ECO:0007669"/>
    <property type="project" value="TreeGrafter"/>
</dbReference>
<dbReference type="InterPro" id="IPR003231">
    <property type="entry name" value="ACP"/>
</dbReference>
<dbReference type="GO" id="GO:0000035">
    <property type="term" value="F:acyl binding"/>
    <property type="evidence" value="ECO:0007669"/>
    <property type="project" value="TreeGrafter"/>
</dbReference>
<dbReference type="RefSeq" id="WP_123928894.1">
    <property type="nucleotide sequence ID" value="NZ_CP033896.1"/>
</dbReference>
<dbReference type="PANTHER" id="PTHR20863">
    <property type="entry name" value="ACYL CARRIER PROTEIN"/>
    <property type="match status" value="1"/>
</dbReference>
<dbReference type="AlphaFoldDB" id="A0A3G6JCZ3"/>
<dbReference type="SMART" id="SM00823">
    <property type="entry name" value="PKS_PP"/>
    <property type="match status" value="1"/>
</dbReference>
<keyword evidence="6" id="KW-0443">Lipid metabolism</keyword>
<dbReference type="GO" id="GO:0016020">
    <property type="term" value="C:membrane"/>
    <property type="evidence" value="ECO:0007669"/>
    <property type="project" value="GOC"/>
</dbReference>
<organism evidence="9 10">
    <name type="scientific">Corynebacterium choanae</name>
    <dbReference type="NCBI Taxonomy" id="1862358"/>
    <lineage>
        <taxon>Bacteria</taxon>
        <taxon>Bacillati</taxon>
        <taxon>Actinomycetota</taxon>
        <taxon>Actinomycetes</taxon>
        <taxon>Mycobacteriales</taxon>
        <taxon>Corynebacteriaceae</taxon>
        <taxon>Corynebacterium</taxon>
    </lineage>
</organism>
<dbReference type="OrthoDB" id="4245985at2"/>
<evidence type="ECO:0000256" key="1">
    <source>
        <dbReference type="ARBA" id="ARBA00003180"/>
    </source>
</evidence>
<evidence type="ECO:0000256" key="5">
    <source>
        <dbReference type="ARBA" id="ARBA00022832"/>
    </source>
</evidence>
<evidence type="ECO:0000256" key="7">
    <source>
        <dbReference type="ARBA" id="ARBA00023160"/>
    </source>
</evidence>
<evidence type="ECO:0000256" key="6">
    <source>
        <dbReference type="ARBA" id="ARBA00023098"/>
    </source>
</evidence>
<evidence type="ECO:0000256" key="2">
    <source>
        <dbReference type="ARBA" id="ARBA00022450"/>
    </source>
</evidence>
<gene>
    <name evidence="9" type="primary">acpA</name>
    <name evidence="9" type="ORF">CCHOA_08165</name>
</gene>
<dbReference type="PANTHER" id="PTHR20863:SF76">
    <property type="entry name" value="CARRIER DOMAIN-CONTAINING PROTEIN"/>
    <property type="match status" value="1"/>
</dbReference>
<keyword evidence="5" id="KW-0276">Fatty acid metabolism</keyword>
<dbReference type="Proteomes" id="UP000269019">
    <property type="component" value="Chromosome"/>
</dbReference>
<reference evidence="9 10" key="1">
    <citation type="submission" date="2018-11" db="EMBL/GenBank/DDBJ databases">
        <authorList>
            <person name="Kleinhagauer T."/>
            <person name="Glaeser S.P."/>
            <person name="Spergser J."/>
            <person name="Ruckert C."/>
            <person name="Kaempfer P."/>
            <person name="Busse H.-J."/>
        </authorList>
    </citation>
    <scope>NUCLEOTIDE SEQUENCE [LARGE SCALE GENOMIC DNA]</scope>
    <source>
        <strain evidence="9 10">200CH</strain>
    </source>
</reference>